<dbReference type="PANTHER" id="PTHR44591">
    <property type="entry name" value="STRESS RESPONSE REGULATOR PROTEIN 1"/>
    <property type="match status" value="1"/>
</dbReference>
<protein>
    <submittedName>
        <fullName evidence="3">Chemotaxis protein CheY</fullName>
    </submittedName>
</protein>
<evidence type="ECO:0000256" key="1">
    <source>
        <dbReference type="ARBA" id="ARBA00022553"/>
    </source>
</evidence>
<dbReference type="InterPro" id="IPR050595">
    <property type="entry name" value="Bact_response_regulator"/>
</dbReference>
<dbReference type="SUPFAM" id="SSF52172">
    <property type="entry name" value="CheY-like"/>
    <property type="match status" value="1"/>
</dbReference>
<proteinExistence type="predicted"/>
<evidence type="ECO:0000313" key="3">
    <source>
        <dbReference type="EMBL" id="VFJ13242.1"/>
    </source>
</evidence>
<feature type="domain" description="Response regulatory" evidence="2">
    <location>
        <begin position="1"/>
        <end position="118"/>
    </location>
</feature>
<evidence type="ECO:0000313" key="4">
    <source>
        <dbReference type="Proteomes" id="UP000294299"/>
    </source>
</evidence>
<dbReference type="RefSeq" id="WP_134483172.1">
    <property type="nucleotide sequence ID" value="NZ_LR216287.1"/>
</dbReference>
<keyword evidence="4" id="KW-1185">Reference proteome</keyword>
<dbReference type="GeneID" id="39420390"/>
<keyword evidence="1" id="KW-0597">Phosphoprotein</keyword>
<gene>
    <name evidence="3" type="primary">cheY</name>
    <name evidence="3" type="ORF">NFRAN_0920</name>
</gene>
<reference evidence="3 4" key="1">
    <citation type="submission" date="2019-02" db="EMBL/GenBank/DDBJ databases">
        <authorList>
            <person name="Lehtovirta-Morley E L."/>
        </authorList>
    </citation>
    <scope>NUCLEOTIDE SEQUENCE [LARGE SCALE GENOMIC DNA]</scope>
    <source>
        <strain evidence="3">NFRAN1</strain>
    </source>
</reference>
<dbReference type="PROSITE" id="PS50110">
    <property type="entry name" value="RESPONSE_REGULATORY"/>
    <property type="match status" value="1"/>
</dbReference>
<dbReference type="Proteomes" id="UP000294299">
    <property type="component" value="Chromosome NFRAN"/>
</dbReference>
<dbReference type="KEGG" id="nfn:NFRAN_0920"/>
<dbReference type="PANTHER" id="PTHR44591:SF3">
    <property type="entry name" value="RESPONSE REGULATORY DOMAIN-CONTAINING PROTEIN"/>
    <property type="match status" value="1"/>
</dbReference>
<dbReference type="Pfam" id="PF00072">
    <property type="entry name" value="Response_reg"/>
    <property type="match status" value="1"/>
</dbReference>
<dbReference type="InterPro" id="IPR001789">
    <property type="entry name" value="Sig_transdc_resp-reg_receiver"/>
</dbReference>
<evidence type="ECO:0000259" key="2">
    <source>
        <dbReference type="PROSITE" id="PS50110"/>
    </source>
</evidence>
<accession>A0A484I8V0</accession>
<dbReference type="SMART" id="SM00448">
    <property type="entry name" value="REC"/>
    <property type="match status" value="1"/>
</dbReference>
<dbReference type="OrthoDB" id="2830at2157"/>
<sequence>MIIEDEQDLLNLYKDFLINKGYHISVTNTTASNILNDYEEFKPDLVILDYKLPDGKNGLEAANEIFNKYPFASILIISAYDSVKQAFNSDKRFITKNIKLLIKPFKLTKLNELAVELVNKKTNKHIKS</sequence>
<dbReference type="Gene3D" id="3.40.50.2300">
    <property type="match status" value="1"/>
</dbReference>
<dbReference type="InterPro" id="IPR011006">
    <property type="entry name" value="CheY-like_superfamily"/>
</dbReference>
<organism evidence="3 4">
    <name type="scientific">Candidatus Nitrosocosmicus franklandianus</name>
    <dbReference type="NCBI Taxonomy" id="1798806"/>
    <lineage>
        <taxon>Archaea</taxon>
        <taxon>Nitrososphaerota</taxon>
        <taxon>Nitrososphaeria</taxon>
        <taxon>Nitrososphaerales</taxon>
        <taxon>Nitrososphaeraceae</taxon>
        <taxon>Candidatus Nitrosocosmicus</taxon>
    </lineage>
</organism>
<dbReference type="GO" id="GO:0000160">
    <property type="term" value="P:phosphorelay signal transduction system"/>
    <property type="evidence" value="ECO:0007669"/>
    <property type="project" value="InterPro"/>
</dbReference>
<name>A0A484I8V0_9ARCH</name>
<dbReference type="EMBL" id="LR216287">
    <property type="protein sequence ID" value="VFJ13242.1"/>
    <property type="molecule type" value="Genomic_DNA"/>
</dbReference>
<dbReference type="AlphaFoldDB" id="A0A484I8V0"/>